<comment type="caution">
    <text evidence="2">The sequence shown here is derived from an EMBL/GenBank/DDBJ whole genome shotgun (WGS) entry which is preliminary data.</text>
</comment>
<protein>
    <submittedName>
        <fullName evidence="2">Uncharacterized protein</fullName>
    </submittedName>
</protein>
<dbReference type="AlphaFoldDB" id="A0A9D3X4Q4"/>
<dbReference type="EMBL" id="JAHDVG010000482">
    <property type="protein sequence ID" value="KAH1172742.1"/>
    <property type="molecule type" value="Genomic_DNA"/>
</dbReference>
<name>A0A9D3X4Q4_9SAUR</name>
<reference evidence="2" key="1">
    <citation type="submission" date="2021-09" db="EMBL/GenBank/DDBJ databases">
        <title>The genome of Mauremys mutica provides insights into the evolution of semi-aquatic lifestyle.</title>
        <authorList>
            <person name="Gong S."/>
            <person name="Gao Y."/>
        </authorList>
    </citation>
    <scope>NUCLEOTIDE SEQUENCE</scope>
    <source>
        <strain evidence="2">MM-2020</strain>
        <tissue evidence="2">Muscle</tissue>
    </source>
</reference>
<evidence type="ECO:0000313" key="2">
    <source>
        <dbReference type="EMBL" id="KAH1172742.1"/>
    </source>
</evidence>
<dbReference type="Proteomes" id="UP000827986">
    <property type="component" value="Unassembled WGS sequence"/>
</dbReference>
<evidence type="ECO:0000313" key="3">
    <source>
        <dbReference type="Proteomes" id="UP000827986"/>
    </source>
</evidence>
<feature type="compositionally biased region" description="Basic and acidic residues" evidence="1">
    <location>
        <begin position="90"/>
        <end position="101"/>
    </location>
</feature>
<gene>
    <name evidence="2" type="ORF">KIL84_016581</name>
</gene>
<sequence length="101" mass="12050">MHFVPRRVRFCHKGLFTRKFTQQDILLSLDTVFKPHWSLKCWRRAMSSGGTYIISWDFPVQSELNHFFGNVRTSSHTEVTTCKRQKKKSKKEEQKTTDEQN</sequence>
<feature type="region of interest" description="Disordered" evidence="1">
    <location>
        <begin position="79"/>
        <end position="101"/>
    </location>
</feature>
<accession>A0A9D3X4Q4</accession>
<proteinExistence type="predicted"/>
<evidence type="ECO:0000256" key="1">
    <source>
        <dbReference type="SAM" id="MobiDB-lite"/>
    </source>
</evidence>
<organism evidence="2 3">
    <name type="scientific">Mauremys mutica</name>
    <name type="common">yellowpond turtle</name>
    <dbReference type="NCBI Taxonomy" id="74926"/>
    <lineage>
        <taxon>Eukaryota</taxon>
        <taxon>Metazoa</taxon>
        <taxon>Chordata</taxon>
        <taxon>Craniata</taxon>
        <taxon>Vertebrata</taxon>
        <taxon>Euteleostomi</taxon>
        <taxon>Archelosauria</taxon>
        <taxon>Testudinata</taxon>
        <taxon>Testudines</taxon>
        <taxon>Cryptodira</taxon>
        <taxon>Durocryptodira</taxon>
        <taxon>Testudinoidea</taxon>
        <taxon>Geoemydidae</taxon>
        <taxon>Geoemydinae</taxon>
        <taxon>Mauremys</taxon>
    </lineage>
</organism>
<keyword evidence="3" id="KW-1185">Reference proteome</keyword>